<evidence type="ECO:0000256" key="3">
    <source>
        <dbReference type="ARBA" id="ARBA00022448"/>
    </source>
</evidence>
<name>A0AAJ0HSK6_9PEZI</name>
<feature type="transmembrane region" description="Helical" evidence="8">
    <location>
        <begin position="381"/>
        <end position="402"/>
    </location>
</feature>
<gene>
    <name evidence="10" type="ORF">B0T25DRAFT_565396</name>
</gene>
<feature type="transmembrane region" description="Helical" evidence="8">
    <location>
        <begin position="354"/>
        <end position="374"/>
    </location>
</feature>
<evidence type="ECO:0000313" key="11">
    <source>
        <dbReference type="Proteomes" id="UP001275084"/>
    </source>
</evidence>
<dbReference type="PROSITE" id="PS50850">
    <property type="entry name" value="MFS"/>
    <property type="match status" value="1"/>
</dbReference>
<evidence type="ECO:0000256" key="5">
    <source>
        <dbReference type="ARBA" id="ARBA00022989"/>
    </source>
</evidence>
<dbReference type="GO" id="GO:0022857">
    <property type="term" value="F:transmembrane transporter activity"/>
    <property type="evidence" value="ECO:0007669"/>
    <property type="project" value="InterPro"/>
</dbReference>
<evidence type="ECO:0000256" key="1">
    <source>
        <dbReference type="ARBA" id="ARBA00004141"/>
    </source>
</evidence>
<comment type="caution">
    <text evidence="10">The sequence shown here is derived from an EMBL/GenBank/DDBJ whole genome shotgun (WGS) entry which is preliminary data.</text>
</comment>
<keyword evidence="4 8" id="KW-0812">Transmembrane</keyword>
<dbReference type="PANTHER" id="PTHR23501">
    <property type="entry name" value="MAJOR FACILITATOR SUPERFAMILY"/>
    <property type="match status" value="1"/>
</dbReference>
<feature type="transmembrane region" description="Helical" evidence="8">
    <location>
        <begin position="203"/>
        <end position="225"/>
    </location>
</feature>
<sequence length="554" mass="58804">MADEKPNPDVDAGQVSDANTVNTTELSDKADAASGDAPLEEYKYISGIRLYTVTGAVTLVVFLMLLDMSIIGTAVPRITTEFQSLGDVGWYGAAYNLSSAALQPLTGKIYTYFKVKWSFLAFLAVFTLGSLICGVATSSSMLIGGRAIAGIGTSGLQNGGLTIITNSVPLEKRPALIGILMGISQLGIVIGPLLGGAITQYSTWRWCFYINLPAAAVVAVLLVMIDIPERPGKVEHSVLRTVLSKLDLSGFALFAPAAIMLLLGLEYGGRSHPWNSATVIGLLVGSVVTFIVFFFWEGRQGDDAMFPLGMIKRREVWTSLVTTMMIMGAVVLVNAFYLPIYFQSVKGVSPFTSGVYVLPNILSSLVFSVVSGLLVTKLGYYIPWVLGSSALAAIACGLLSTLSVDTSTGEWVGYQLILGARGAAMQMPLLAVQAVLPQAQISVGMALVIFTNTFGGAIFLTVAQTIFTNSLRSHIEQYVPTIDIEQVLAAGASGIREVVSEADLPGVLRAYSDSVDHVFYLLVAASVCGFVAGWGMGWNDLRKKKLAPLGGAEA</sequence>
<comment type="similarity">
    <text evidence="2">Belongs to the major facilitator superfamily. TCR/Tet family.</text>
</comment>
<proteinExistence type="inferred from homology"/>
<evidence type="ECO:0000256" key="2">
    <source>
        <dbReference type="ARBA" id="ARBA00007520"/>
    </source>
</evidence>
<feature type="transmembrane region" description="Helical" evidence="8">
    <location>
        <begin position="277"/>
        <end position="296"/>
    </location>
</feature>
<feature type="transmembrane region" description="Helical" evidence="8">
    <location>
        <begin position="176"/>
        <end position="197"/>
    </location>
</feature>
<dbReference type="Gene3D" id="1.20.1720.10">
    <property type="entry name" value="Multidrug resistance protein D"/>
    <property type="match status" value="1"/>
</dbReference>
<dbReference type="Pfam" id="PF07690">
    <property type="entry name" value="MFS_1"/>
    <property type="match status" value="1"/>
</dbReference>
<dbReference type="GO" id="GO:0005886">
    <property type="term" value="C:plasma membrane"/>
    <property type="evidence" value="ECO:0007669"/>
    <property type="project" value="TreeGrafter"/>
</dbReference>
<dbReference type="InterPro" id="IPR020846">
    <property type="entry name" value="MFS_dom"/>
</dbReference>
<evidence type="ECO:0000256" key="8">
    <source>
        <dbReference type="SAM" id="Phobius"/>
    </source>
</evidence>
<dbReference type="SUPFAM" id="SSF103473">
    <property type="entry name" value="MFS general substrate transporter"/>
    <property type="match status" value="1"/>
</dbReference>
<evidence type="ECO:0000256" key="6">
    <source>
        <dbReference type="ARBA" id="ARBA00023136"/>
    </source>
</evidence>
<dbReference type="Gene3D" id="1.20.1250.20">
    <property type="entry name" value="MFS general substrate transporter like domains"/>
    <property type="match status" value="1"/>
</dbReference>
<feature type="transmembrane region" description="Helical" evidence="8">
    <location>
        <begin position="246"/>
        <end position="265"/>
    </location>
</feature>
<feature type="transmembrane region" description="Helical" evidence="8">
    <location>
        <begin position="48"/>
        <end position="66"/>
    </location>
</feature>
<dbReference type="InterPro" id="IPR036259">
    <property type="entry name" value="MFS_trans_sf"/>
</dbReference>
<reference evidence="10" key="1">
    <citation type="journal article" date="2023" name="Mol. Phylogenet. Evol.">
        <title>Genome-scale phylogeny and comparative genomics of the fungal order Sordariales.</title>
        <authorList>
            <person name="Hensen N."/>
            <person name="Bonometti L."/>
            <person name="Westerberg I."/>
            <person name="Brannstrom I.O."/>
            <person name="Guillou S."/>
            <person name="Cros-Aarteil S."/>
            <person name="Calhoun S."/>
            <person name="Haridas S."/>
            <person name="Kuo A."/>
            <person name="Mondo S."/>
            <person name="Pangilinan J."/>
            <person name="Riley R."/>
            <person name="LaButti K."/>
            <person name="Andreopoulos B."/>
            <person name="Lipzen A."/>
            <person name="Chen C."/>
            <person name="Yan M."/>
            <person name="Daum C."/>
            <person name="Ng V."/>
            <person name="Clum A."/>
            <person name="Steindorff A."/>
            <person name="Ohm R.A."/>
            <person name="Martin F."/>
            <person name="Silar P."/>
            <person name="Natvig D.O."/>
            <person name="Lalanne C."/>
            <person name="Gautier V."/>
            <person name="Ament-Velasquez S.L."/>
            <person name="Kruys A."/>
            <person name="Hutchinson M.I."/>
            <person name="Powell A.J."/>
            <person name="Barry K."/>
            <person name="Miller A.N."/>
            <person name="Grigoriev I.V."/>
            <person name="Debuchy R."/>
            <person name="Gladieux P."/>
            <person name="Hiltunen Thoren M."/>
            <person name="Johannesson H."/>
        </authorList>
    </citation>
    <scope>NUCLEOTIDE SEQUENCE</scope>
    <source>
        <strain evidence="10">CBS 955.72</strain>
    </source>
</reference>
<comment type="subcellular location">
    <subcellularLocation>
        <location evidence="1">Membrane</location>
        <topology evidence="1">Multi-pass membrane protein</topology>
    </subcellularLocation>
</comment>
<organism evidence="10 11">
    <name type="scientific">Lasiosphaeria hispida</name>
    <dbReference type="NCBI Taxonomy" id="260671"/>
    <lineage>
        <taxon>Eukaryota</taxon>
        <taxon>Fungi</taxon>
        <taxon>Dikarya</taxon>
        <taxon>Ascomycota</taxon>
        <taxon>Pezizomycotina</taxon>
        <taxon>Sordariomycetes</taxon>
        <taxon>Sordariomycetidae</taxon>
        <taxon>Sordariales</taxon>
        <taxon>Lasiosphaeriaceae</taxon>
        <taxon>Lasiosphaeria</taxon>
    </lineage>
</organism>
<feature type="domain" description="Major facilitator superfamily (MFS) profile" evidence="9">
    <location>
        <begin position="53"/>
        <end position="541"/>
    </location>
</feature>
<keyword evidence="11" id="KW-1185">Reference proteome</keyword>
<reference evidence="10" key="2">
    <citation type="submission" date="2023-06" db="EMBL/GenBank/DDBJ databases">
        <authorList>
            <consortium name="Lawrence Berkeley National Laboratory"/>
            <person name="Haridas S."/>
            <person name="Hensen N."/>
            <person name="Bonometti L."/>
            <person name="Westerberg I."/>
            <person name="Brannstrom I.O."/>
            <person name="Guillou S."/>
            <person name="Cros-Aarteil S."/>
            <person name="Calhoun S."/>
            <person name="Kuo A."/>
            <person name="Mondo S."/>
            <person name="Pangilinan J."/>
            <person name="Riley R."/>
            <person name="Labutti K."/>
            <person name="Andreopoulos B."/>
            <person name="Lipzen A."/>
            <person name="Chen C."/>
            <person name="Yanf M."/>
            <person name="Daum C."/>
            <person name="Ng V."/>
            <person name="Clum A."/>
            <person name="Steindorff A."/>
            <person name="Ohm R."/>
            <person name="Martin F."/>
            <person name="Silar P."/>
            <person name="Natvig D."/>
            <person name="Lalanne C."/>
            <person name="Gautier V."/>
            <person name="Ament-Velasquez S.L."/>
            <person name="Kruys A."/>
            <person name="Hutchinson M.I."/>
            <person name="Powell A.J."/>
            <person name="Barry K."/>
            <person name="Miller A.N."/>
            <person name="Grigoriev I.V."/>
            <person name="Debuchy R."/>
            <person name="Gladieux P."/>
            <person name="Thoren M.H."/>
            <person name="Johannesson H."/>
        </authorList>
    </citation>
    <scope>NUCLEOTIDE SEQUENCE</scope>
    <source>
        <strain evidence="10">CBS 955.72</strain>
    </source>
</reference>
<evidence type="ECO:0000256" key="7">
    <source>
        <dbReference type="SAM" id="MobiDB-lite"/>
    </source>
</evidence>
<keyword evidence="3" id="KW-0813">Transport</keyword>
<protein>
    <submittedName>
        <fullName evidence="10">MFS multidrug transporter</fullName>
    </submittedName>
</protein>
<accession>A0AAJ0HSK6</accession>
<evidence type="ECO:0000256" key="4">
    <source>
        <dbReference type="ARBA" id="ARBA00022692"/>
    </source>
</evidence>
<feature type="transmembrane region" description="Helical" evidence="8">
    <location>
        <begin position="443"/>
        <end position="467"/>
    </location>
</feature>
<feature type="region of interest" description="Disordered" evidence="7">
    <location>
        <begin position="1"/>
        <end position="24"/>
    </location>
</feature>
<feature type="transmembrane region" description="Helical" evidence="8">
    <location>
        <begin position="518"/>
        <end position="536"/>
    </location>
</feature>
<dbReference type="CDD" id="cd17502">
    <property type="entry name" value="MFS_Azr1_MDR_like"/>
    <property type="match status" value="1"/>
</dbReference>
<dbReference type="InterPro" id="IPR011701">
    <property type="entry name" value="MFS"/>
</dbReference>
<keyword evidence="5 8" id="KW-1133">Transmembrane helix</keyword>
<keyword evidence="6 8" id="KW-0472">Membrane</keyword>
<evidence type="ECO:0000259" key="9">
    <source>
        <dbReference type="PROSITE" id="PS50850"/>
    </source>
</evidence>
<evidence type="ECO:0000313" key="10">
    <source>
        <dbReference type="EMBL" id="KAK3360512.1"/>
    </source>
</evidence>
<dbReference type="FunFam" id="1.20.1720.10:FF:000012">
    <property type="entry name" value="MFS toxin efflux pump (AflT)"/>
    <property type="match status" value="1"/>
</dbReference>
<dbReference type="AlphaFoldDB" id="A0AAJ0HSK6"/>
<feature type="transmembrane region" description="Helical" evidence="8">
    <location>
        <begin position="317"/>
        <end position="342"/>
    </location>
</feature>
<dbReference type="EMBL" id="JAUIQD010000002">
    <property type="protein sequence ID" value="KAK3360512.1"/>
    <property type="molecule type" value="Genomic_DNA"/>
</dbReference>
<dbReference type="PANTHER" id="PTHR23501:SF193">
    <property type="entry name" value="MULTIDRUG TRANSPORTER, PUTATIVE (AFU_ORTHOLOGUE AFUA_8G00940)-RELATED"/>
    <property type="match status" value="1"/>
</dbReference>
<dbReference type="Proteomes" id="UP001275084">
    <property type="component" value="Unassembled WGS sequence"/>
</dbReference>
<dbReference type="FunFam" id="1.20.1250.20:FF:000196">
    <property type="entry name" value="MFS toxin efflux pump (AflT)"/>
    <property type="match status" value="1"/>
</dbReference>
<feature type="transmembrane region" description="Helical" evidence="8">
    <location>
        <begin position="117"/>
        <end position="137"/>
    </location>
</feature>
<feature type="transmembrane region" description="Helical" evidence="8">
    <location>
        <begin position="143"/>
        <end position="164"/>
    </location>
</feature>